<dbReference type="EMBL" id="JBHSED010000010">
    <property type="protein sequence ID" value="MFC4303224.1"/>
    <property type="molecule type" value="Genomic_DNA"/>
</dbReference>
<dbReference type="Gene3D" id="1.20.1720.10">
    <property type="entry name" value="Multidrug resistance protein D"/>
    <property type="match status" value="1"/>
</dbReference>
<dbReference type="Proteomes" id="UP001595755">
    <property type="component" value="Unassembled WGS sequence"/>
</dbReference>
<feature type="domain" description="Major facilitator superfamily (MFS) profile" evidence="7">
    <location>
        <begin position="12"/>
        <end position="465"/>
    </location>
</feature>
<comment type="caution">
    <text evidence="8">The sequence shown here is derived from an EMBL/GenBank/DDBJ whole genome shotgun (WGS) entry which is preliminary data.</text>
</comment>
<dbReference type="PANTHER" id="PTHR42718:SF9">
    <property type="entry name" value="MAJOR FACILITATOR SUPERFAMILY MULTIDRUG TRANSPORTER MFSC"/>
    <property type="match status" value="1"/>
</dbReference>
<evidence type="ECO:0000256" key="4">
    <source>
        <dbReference type="ARBA" id="ARBA00022989"/>
    </source>
</evidence>
<keyword evidence="5 6" id="KW-0472">Membrane</keyword>
<feature type="transmembrane region" description="Helical" evidence="6">
    <location>
        <begin position="333"/>
        <end position="351"/>
    </location>
</feature>
<feature type="transmembrane region" description="Helical" evidence="6">
    <location>
        <begin position="108"/>
        <end position="126"/>
    </location>
</feature>
<gene>
    <name evidence="8" type="ORF">ACFO1S_07140</name>
</gene>
<feature type="transmembrane region" description="Helical" evidence="6">
    <location>
        <begin position="167"/>
        <end position="185"/>
    </location>
</feature>
<dbReference type="RefSeq" id="WP_204605150.1">
    <property type="nucleotide sequence ID" value="NZ_JBHSED010000010.1"/>
</dbReference>
<organism evidence="8 9">
    <name type="scientific">Cohnella boryungensis</name>
    <dbReference type="NCBI Taxonomy" id="768479"/>
    <lineage>
        <taxon>Bacteria</taxon>
        <taxon>Bacillati</taxon>
        <taxon>Bacillota</taxon>
        <taxon>Bacilli</taxon>
        <taxon>Bacillales</taxon>
        <taxon>Paenibacillaceae</taxon>
        <taxon>Cohnella</taxon>
    </lineage>
</organism>
<evidence type="ECO:0000256" key="1">
    <source>
        <dbReference type="ARBA" id="ARBA00004651"/>
    </source>
</evidence>
<reference evidence="9" key="1">
    <citation type="journal article" date="2019" name="Int. J. Syst. Evol. Microbiol.">
        <title>The Global Catalogue of Microorganisms (GCM) 10K type strain sequencing project: providing services to taxonomists for standard genome sequencing and annotation.</title>
        <authorList>
            <consortium name="The Broad Institute Genomics Platform"/>
            <consortium name="The Broad Institute Genome Sequencing Center for Infectious Disease"/>
            <person name="Wu L."/>
            <person name="Ma J."/>
        </authorList>
    </citation>
    <scope>NUCLEOTIDE SEQUENCE [LARGE SCALE GENOMIC DNA]</scope>
    <source>
        <strain evidence="9">CGMCC 4.1641</strain>
    </source>
</reference>
<feature type="transmembrane region" description="Helical" evidence="6">
    <location>
        <begin position="197"/>
        <end position="217"/>
    </location>
</feature>
<accession>A0ABV8SA00</accession>
<dbReference type="Gene3D" id="1.20.1250.20">
    <property type="entry name" value="MFS general substrate transporter like domains"/>
    <property type="match status" value="1"/>
</dbReference>
<keyword evidence="9" id="KW-1185">Reference proteome</keyword>
<keyword evidence="4 6" id="KW-1133">Transmembrane helix</keyword>
<feature type="transmembrane region" description="Helical" evidence="6">
    <location>
        <begin position="79"/>
        <end position="102"/>
    </location>
</feature>
<proteinExistence type="predicted"/>
<feature type="transmembrane region" description="Helical" evidence="6">
    <location>
        <begin position="266"/>
        <end position="292"/>
    </location>
</feature>
<evidence type="ECO:0000313" key="9">
    <source>
        <dbReference type="Proteomes" id="UP001595755"/>
    </source>
</evidence>
<dbReference type="PANTHER" id="PTHR42718">
    <property type="entry name" value="MAJOR FACILITATOR SUPERFAMILY MULTIDRUG TRANSPORTER MFSC"/>
    <property type="match status" value="1"/>
</dbReference>
<dbReference type="PROSITE" id="PS50850">
    <property type="entry name" value="MFS"/>
    <property type="match status" value="1"/>
</dbReference>
<keyword evidence="3 6" id="KW-0812">Transmembrane</keyword>
<dbReference type="SUPFAM" id="SSF103473">
    <property type="entry name" value="MFS general substrate transporter"/>
    <property type="match status" value="1"/>
</dbReference>
<dbReference type="InterPro" id="IPR020846">
    <property type="entry name" value="MFS_dom"/>
</dbReference>
<dbReference type="PRINTS" id="PR01036">
    <property type="entry name" value="TCRTETB"/>
</dbReference>
<evidence type="ECO:0000256" key="3">
    <source>
        <dbReference type="ARBA" id="ARBA00022692"/>
    </source>
</evidence>
<evidence type="ECO:0000256" key="6">
    <source>
        <dbReference type="SAM" id="Phobius"/>
    </source>
</evidence>
<keyword evidence="2" id="KW-0813">Transport</keyword>
<evidence type="ECO:0000259" key="7">
    <source>
        <dbReference type="PROSITE" id="PS50850"/>
    </source>
</evidence>
<protein>
    <submittedName>
        <fullName evidence="8">MFS transporter</fullName>
    </submittedName>
</protein>
<sequence length="478" mass="51537">MSVAAFLKKHSVLLAVLLGAFALVLTNSAFNILLPSFVRLYGISTATGGWIITLYILAMTITMPLTALVVDRFGKKRTYIAGLGLYGLFSLFGGLFCQYLPVVLAVRVMHGVAAGLMIPLSLVLLFDHYGIQVRGRVIGAWGMLLTIAPAIGPTLGGAVMQFGGLRYLFWINVPFAAISLLLCCTQIKRYAPACRKTIDLQGIMLVVLGIASLSLGIQRVSEPAGSKGTAFLLLLLGAAALAWFVRKENAKEEPLIRYKLLRRNSIFSISLLISAVQDSVMFGVIFVLPLIFQEVLQLSPSLTGAMFIPTAVLTSLFVWLGGRWIDAGKSLRFIAYGIGFIAISIFSFAFVSEGVPIALLLILMALRGVGNGLSDMTVTAIGLNALPEEDLHEGSALSSTIQRLASSFAVMLLAVYFELRTQLLIGAGELAEQARWTALREECFALGVLMALTLPLVKLMNRKKVNDVVRNEGKTASG</sequence>
<evidence type="ECO:0000256" key="5">
    <source>
        <dbReference type="ARBA" id="ARBA00023136"/>
    </source>
</evidence>
<evidence type="ECO:0000256" key="2">
    <source>
        <dbReference type="ARBA" id="ARBA00022448"/>
    </source>
</evidence>
<dbReference type="InterPro" id="IPR011701">
    <property type="entry name" value="MFS"/>
</dbReference>
<feature type="transmembrane region" description="Helical" evidence="6">
    <location>
        <begin position="298"/>
        <end position="321"/>
    </location>
</feature>
<feature type="transmembrane region" description="Helical" evidence="6">
    <location>
        <begin position="138"/>
        <end position="161"/>
    </location>
</feature>
<dbReference type="InterPro" id="IPR036259">
    <property type="entry name" value="MFS_trans_sf"/>
</dbReference>
<comment type="subcellular location">
    <subcellularLocation>
        <location evidence="1">Cell membrane</location>
        <topology evidence="1">Multi-pass membrane protein</topology>
    </subcellularLocation>
</comment>
<dbReference type="Pfam" id="PF07690">
    <property type="entry name" value="MFS_1"/>
    <property type="match status" value="1"/>
</dbReference>
<evidence type="ECO:0000313" key="8">
    <source>
        <dbReference type="EMBL" id="MFC4303224.1"/>
    </source>
</evidence>
<feature type="transmembrane region" description="Helical" evidence="6">
    <location>
        <begin position="229"/>
        <end position="245"/>
    </location>
</feature>
<name>A0ABV8SA00_9BACL</name>